<feature type="region of interest" description="Disordered" evidence="7">
    <location>
        <begin position="621"/>
        <end position="674"/>
    </location>
</feature>
<dbReference type="InterPro" id="IPR028745">
    <property type="entry name" value="AKAP9/Pericentrin"/>
</dbReference>
<dbReference type="GO" id="GO:0005737">
    <property type="term" value="C:cytoplasm"/>
    <property type="evidence" value="ECO:0007669"/>
    <property type="project" value="UniProtKB-ARBA"/>
</dbReference>
<sequence>MHRVEEVQHVSMASRADVTLEAQLQTEREALDRKEKEMVNLEEQLEQFREELENKSEEVNQLHMQLEIQRKEISVHQQDLQDQARLAQVLEEKDRQIAVLNEQLVKHQHTGTDPEKEAVEEKDEVLRALEAQVECLRSEQERLKRNSEEEVEQLNAVIEKLQQELSHIEHKQPQDESDEMKQRMEEALREKTAALVVLQAQVQALEESAGSRVSSLSRQVEELETSVEEKDSELRACRLKVEQVQTDAGALYAKVAQLEEKLREKVAAVLVSQAQLEAVQTQTKELHAEAHAGEAMGLSAQLRSEGLTAQDGASTGNLLTEKLKELEEGLSGMQKDQELQKQLLSSSEEEVMEYERRLALMIDLLNQMRTRPTHHTLVRHSYIQTVSGEASQSLSELLQEVKGQAASTKEELNCYRELSHKLQEEIEVQTAVVVVVSVQEREMSIALLKDQLHRASQEGDQSTAALLQELQEVKGQAAATREELRSFQERSLKLQEEIEVRDASITELKDKVQELQTALAKSSEEPSQPKQKGDTREHHGMDRSTREEPSAPDRSSSCAQTELQEMMLGYEEKIAQMQELHAAEILDMEARHISESESLRRESQQLEDECRALRDAIHTLRSSQAPSVRSDRPAVSPFKDEYASDSGSDWSQRAGHDPHRSTPEGARRDTEPELLPDRIKSLLREVHQEGMQVLSLSELPLSEAGRPPQSWSDERDAFINTVESLQLLISRLQTDTQVEGDWRAELLSAVQQVFVQERDVLKNLLYSHLERLDTADAVTHLSQLERALAEQDERHRGLMGALSAADRHSLRSEIQQLRDQLHTLTAEQTQRHHQDRAGMTRSSATESTSSRTESERLAGARPVESGSDRLEEMKTELSRTKLELESALQSQHKHLKELDTLRAEVSLKVTEVDTLNERLAREQKRARELQWAFEKEKCKSDRKEETEREEVELSRALERERQVSARLREQELSVASQPQVQVEAQRAGPAELRGALEKQKEMNTQLLQRLQTGSTSNTQESESEAQVEAVLSVESLLQTQLLQMKEELERHELEAVQCKQQWDQEKSTLTQDQNALRATRDGLERRASELQTELERERDSVRRLERERDRLQDTVRQLEDGNQSASAEDRTRDWVLRTGEPLREGQRSDPSILSRLQLIAAKINSLTSESPDRLSGEVPDRDSLAWLHNNVQDVMSLLQHIPSAPSALPESTALLTGGSSSLLNERLLRQNAELTGFVSRLTEEKNDLRNQFLKLEEELRRYRQKKTSAESVSEPRQELVVFSSERDSWAQERNRLEKSLRQAEAELTRLRAENRSETLRDLTAVDLDNMALRRMYGKYLRSESFRKALIYQKKYLLLLLGGFQECEEATLSLIARMGGFPAHTCLESVSRQRRGFTRFRSAARVSIALSRMRFLVRRWQRAAGGSVASQIINRNGLAQITGADVRSESSYLHPGAVEAFRERRASSRGRTGPDSPRSAATLQHRFHSVAGDGGGLPCSHLQNYDPDRALTDYISRLEALQRRLGSVQSGSSSYAPLHFGVRR</sequence>
<evidence type="ECO:0000259" key="8">
    <source>
        <dbReference type="Pfam" id="PF10495"/>
    </source>
</evidence>
<keyword evidence="2" id="KW-0963">Cytoplasm</keyword>
<evidence type="ECO:0000256" key="4">
    <source>
        <dbReference type="ARBA" id="ARBA00023054"/>
    </source>
</evidence>
<feature type="compositionally biased region" description="Basic and acidic residues" evidence="7">
    <location>
        <begin position="654"/>
        <end position="674"/>
    </location>
</feature>
<feature type="coiled-coil region" evidence="6">
    <location>
        <begin position="17"/>
        <end position="261"/>
    </location>
</feature>
<dbReference type="PANTHER" id="PTHR44981:SF1">
    <property type="entry name" value="A-KINASE ANCHOR PROTEIN 9"/>
    <property type="match status" value="1"/>
</dbReference>
<feature type="compositionally biased region" description="Basic and acidic residues" evidence="7">
    <location>
        <begin position="531"/>
        <end position="551"/>
    </location>
</feature>
<evidence type="ECO:0000313" key="10">
    <source>
        <dbReference type="Proteomes" id="UP000694701"/>
    </source>
</evidence>
<evidence type="ECO:0000313" key="9">
    <source>
        <dbReference type="Ensembl" id="ENSCCRP00020039184.1"/>
    </source>
</evidence>
<evidence type="ECO:0000256" key="1">
    <source>
        <dbReference type="ARBA" id="ARBA00004300"/>
    </source>
</evidence>
<evidence type="ECO:0000256" key="7">
    <source>
        <dbReference type="SAM" id="MobiDB-lite"/>
    </source>
</evidence>
<feature type="compositionally biased region" description="Low complexity" evidence="7">
    <location>
        <begin position="840"/>
        <end position="851"/>
    </location>
</feature>
<evidence type="ECO:0000256" key="5">
    <source>
        <dbReference type="ARBA" id="ARBA00023212"/>
    </source>
</evidence>
<dbReference type="Proteomes" id="UP000694701">
    <property type="component" value="Unplaced"/>
</dbReference>
<evidence type="ECO:0000256" key="3">
    <source>
        <dbReference type="ARBA" id="ARBA00022553"/>
    </source>
</evidence>
<dbReference type="InterPro" id="IPR019528">
    <property type="entry name" value="PACT_domain"/>
</dbReference>
<feature type="region of interest" description="Disordered" evidence="7">
    <location>
        <begin position="516"/>
        <end position="559"/>
    </location>
</feature>
<evidence type="ECO:0000256" key="6">
    <source>
        <dbReference type="SAM" id="Coils"/>
    </source>
</evidence>
<protein>
    <submittedName>
        <fullName evidence="9">A kinase (PRKA) anchor protein 9</fullName>
    </submittedName>
</protein>
<feature type="region of interest" description="Disordered" evidence="7">
    <location>
        <begin position="1078"/>
        <end position="1099"/>
    </location>
</feature>
<feature type="domain" description="Pericentrin/AKAP-450 centrosomal targeting" evidence="8">
    <location>
        <begin position="1338"/>
        <end position="1419"/>
    </location>
</feature>
<feature type="coiled-coil region" evidence="6">
    <location>
        <begin position="398"/>
        <end position="425"/>
    </location>
</feature>
<proteinExistence type="predicted"/>
<keyword evidence="5" id="KW-0206">Cytoskeleton</keyword>
<organism evidence="9 10">
    <name type="scientific">Cyprinus carpio</name>
    <name type="common">Common carp</name>
    <dbReference type="NCBI Taxonomy" id="7962"/>
    <lineage>
        <taxon>Eukaryota</taxon>
        <taxon>Metazoa</taxon>
        <taxon>Chordata</taxon>
        <taxon>Craniata</taxon>
        <taxon>Vertebrata</taxon>
        <taxon>Euteleostomi</taxon>
        <taxon>Actinopterygii</taxon>
        <taxon>Neopterygii</taxon>
        <taxon>Teleostei</taxon>
        <taxon>Ostariophysi</taxon>
        <taxon>Cypriniformes</taxon>
        <taxon>Cyprinidae</taxon>
        <taxon>Cyprininae</taxon>
        <taxon>Cyprinus</taxon>
    </lineage>
</organism>
<evidence type="ECO:0000256" key="2">
    <source>
        <dbReference type="ARBA" id="ARBA00022490"/>
    </source>
</evidence>
<dbReference type="PANTHER" id="PTHR44981">
    <property type="entry name" value="PERICENTRIN-LIKE PROTEIN, ISOFORM F"/>
    <property type="match status" value="1"/>
</dbReference>
<feature type="compositionally biased region" description="Basic and acidic residues" evidence="7">
    <location>
        <begin position="829"/>
        <end position="838"/>
    </location>
</feature>
<dbReference type="GO" id="GO:0007165">
    <property type="term" value="P:signal transduction"/>
    <property type="evidence" value="ECO:0007669"/>
    <property type="project" value="InterPro"/>
</dbReference>
<dbReference type="Pfam" id="PF10495">
    <property type="entry name" value="PACT_coil_coil"/>
    <property type="match status" value="1"/>
</dbReference>
<keyword evidence="4 6" id="KW-0175">Coiled coil</keyword>
<keyword evidence="3" id="KW-0597">Phosphoprotein</keyword>
<dbReference type="Ensembl" id="ENSCCRT00020042777.1">
    <property type="protein sequence ID" value="ENSCCRP00020039184.1"/>
    <property type="gene ID" value="ENSCCRG00020017486.1"/>
</dbReference>
<feature type="compositionally biased region" description="Polar residues" evidence="7">
    <location>
        <begin position="516"/>
        <end position="530"/>
    </location>
</feature>
<dbReference type="GO" id="GO:0060090">
    <property type="term" value="F:molecular adaptor activity"/>
    <property type="evidence" value="ECO:0007669"/>
    <property type="project" value="InterPro"/>
</dbReference>
<feature type="coiled-coil region" evidence="6">
    <location>
        <begin position="1238"/>
        <end position="1320"/>
    </location>
</feature>
<name>A0A8C2EDV5_CYPCA</name>
<accession>A0A8C2EDV5</accession>
<dbReference type="GO" id="GO:0005813">
    <property type="term" value="C:centrosome"/>
    <property type="evidence" value="ECO:0007669"/>
    <property type="project" value="UniProtKB-SubCell"/>
</dbReference>
<comment type="subcellular location">
    <subcellularLocation>
        <location evidence="1">Cytoplasm</location>
        <location evidence="1">Cytoskeleton</location>
        <location evidence="1">Microtubule organizing center</location>
        <location evidence="1">Centrosome</location>
    </subcellularLocation>
</comment>
<feature type="region of interest" description="Disordered" evidence="7">
    <location>
        <begin position="826"/>
        <end position="872"/>
    </location>
</feature>
<reference evidence="9" key="1">
    <citation type="submission" date="2025-08" db="UniProtKB">
        <authorList>
            <consortium name="Ensembl"/>
        </authorList>
    </citation>
    <scope>IDENTIFICATION</scope>
</reference>